<keyword evidence="1" id="KW-0418">Kinase</keyword>
<proteinExistence type="predicted"/>
<dbReference type="PATRIC" id="fig|178901.16.peg.3812"/>
<gene>
    <name evidence="1" type="ORF">Amal_03556</name>
</gene>
<dbReference type="AlphaFoldDB" id="A0A177G613"/>
<name>A0A177G613_9PROT</name>
<evidence type="ECO:0000313" key="2">
    <source>
        <dbReference type="Proteomes" id="UP000077349"/>
    </source>
</evidence>
<dbReference type="GO" id="GO:0016773">
    <property type="term" value="F:phosphotransferase activity, alcohol group as acceptor"/>
    <property type="evidence" value="ECO:0007669"/>
    <property type="project" value="InterPro"/>
</dbReference>
<dbReference type="InterPro" id="IPR006748">
    <property type="entry name" value="NH2Glyco/OHUrea_AB-resist_kin"/>
</dbReference>
<comment type="caution">
    <text evidence="1">The sequence shown here is derived from an EMBL/GenBank/DDBJ whole genome shotgun (WGS) entry which is preliminary data.</text>
</comment>
<organism evidence="1 2">
    <name type="scientific">Acetobacter malorum</name>
    <dbReference type="NCBI Taxonomy" id="178901"/>
    <lineage>
        <taxon>Bacteria</taxon>
        <taxon>Pseudomonadati</taxon>
        <taxon>Pseudomonadota</taxon>
        <taxon>Alphaproteobacteria</taxon>
        <taxon>Acetobacterales</taxon>
        <taxon>Acetobacteraceae</taxon>
        <taxon>Acetobacter</taxon>
    </lineage>
</organism>
<keyword evidence="1" id="KW-0808">Transferase</keyword>
<sequence length="75" mass="8264">MRAVSSWNGQGVAAVLEHDRDALLERAVSGRNLADLVYAGLDDEQTRNLCKTAKLSAFSCTITARRNALFEKLVR</sequence>
<dbReference type="GO" id="GO:0019748">
    <property type="term" value="P:secondary metabolic process"/>
    <property type="evidence" value="ECO:0007669"/>
    <property type="project" value="InterPro"/>
</dbReference>
<dbReference type="Proteomes" id="UP000077349">
    <property type="component" value="Unassembled WGS sequence"/>
</dbReference>
<dbReference type="EMBL" id="LVHD01000080">
    <property type="protein sequence ID" value="OAG75276.1"/>
    <property type="molecule type" value="Genomic_DNA"/>
</dbReference>
<dbReference type="GO" id="GO:0016301">
    <property type="term" value="F:kinase activity"/>
    <property type="evidence" value="ECO:0007669"/>
    <property type="project" value="UniProtKB-KW"/>
</dbReference>
<evidence type="ECO:0000313" key="1">
    <source>
        <dbReference type="EMBL" id="OAG75276.1"/>
    </source>
</evidence>
<reference evidence="1 2" key="1">
    <citation type="submission" date="2016-03" db="EMBL/GenBank/DDBJ databases">
        <title>Draft genome sequence of Acetobacter malorum CECT 7742, a strain isolated from strawberry vinegar.</title>
        <authorList>
            <person name="Sainz F."/>
            <person name="Mas A."/>
            <person name="Torija M.J."/>
        </authorList>
    </citation>
    <scope>NUCLEOTIDE SEQUENCE [LARGE SCALE GENOMIC DNA]</scope>
    <source>
        <strain evidence="1 2">CECT 7742</strain>
    </source>
</reference>
<protein>
    <submittedName>
        <fullName evidence="1">Aminoglycoside/hydroxyurea antibiotic resistance kinase</fullName>
    </submittedName>
</protein>
<dbReference type="Pfam" id="PF04655">
    <property type="entry name" value="APH_6_hur"/>
    <property type="match status" value="1"/>
</dbReference>
<accession>A0A177G613</accession>